<sequence>MSKGYRNRRKFEIEAAKAVDGTYQAIRIFAKSTKVLVIHQTEALKKGYFLLEYENDGKPSGISDERVEFFAFNLDLRDRIVFIRAEFLRVKARRYWRIGEIKVKDKIKYVKMPTDELIRWY</sequence>
<reference evidence="1" key="1">
    <citation type="submission" date="2020-05" db="EMBL/GenBank/DDBJ databases">
        <authorList>
            <person name="Chiriac C."/>
            <person name="Salcher M."/>
            <person name="Ghai R."/>
            <person name="Kavagutti S V."/>
        </authorList>
    </citation>
    <scope>NUCLEOTIDE SEQUENCE</scope>
</reference>
<gene>
    <name evidence="1" type="ORF">UFOVP174_16</name>
</gene>
<accession>A0A6J7WEY0</accession>
<proteinExistence type="predicted"/>
<organism evidence="1">
    <name type="scientific">uncultured Caudovirales phage</name>
    <dbReference type="NCBI Taxonomy" id="2100421"/>
    <lineage>
        <taxon>Viruses</taxon>
        <taxon>Duplodnaviria</taxon>
        <taxon>Heunggongvirae</taxon>
        <taxon>Uroviricota</taxon>
        <taxon>Caudoviricetes</taxon>
        <taxon>Peduoviridae</taxon>
        <taxon>Maltschvirus</taxon>
        <taxon>Maltschvirus maltsch</taxon>
    </lineage>
</organism>
<name>A0A6J7WEY0_9CAUD</name>
<protein>
    <submittedName>
        <fullName evidence="1">Uncharacterized protein</fullName>
    </submittedName>
</protein>
<dbReference type="EMBL" id="LR798216">
    <property type="protein sequence ID" value="CAB5194592.1"/>
    <property type="molecule type" value="Genomic_DNA"/>
</dbReference>
<evidence type="ECO:0000313" key="1">
    <source>
        <dbReference type="EMBL" id="CAB5194592.1"/>
    </source>
</evidence>